<protein>
    <submittedName>
        <fullName evidence="7">Membrane protein</fullName>
    </submittedName>
</protein>
<evidence type="ECO:0000256" key="1">
    <source>
        <dbReference type="ARBA" id="ARBA00004651"/>
    </source>
</evidence>
<dbReference type="PIRSF" id="PIRSF035875">
    <property type="entry name" value="RNase_BN"/>
    <property type="match status" value="1"/>
</dbReference>
<feature type="transmembrane region" description="Helical" evidence="6">
    <location>
        <begin position="98"/>
        <end position="122"/>
    </location>
</feature>
<keyword evidence="4 6" id="KW-1133">Transmembrane helix</keyword>
<evidence type="ECO:0000256" key="4">
    <source>
        <dbReference type="ARBA" id="ARBA00022989"/>
    </source>
</evidence>
<keyword evidence="5 6" id="KW-0472">Membrane</keyword>
<keyword evidence="3 6" id="KW-0812">Transmembrane</keyword>
<dbReference type="InterPro" id="IPR017039">
    <property type="entry name" value="Virul_fac_BrkB"/>
</dbReference>
<dbReference type="RefSeq" id="WP_091641755.1">
    <property type="nucleotide sequence ID" value="NZ_FOEG01000002.1"/>
</dbReference>
<keyword evidence="8" id="KW-1185">Reference proteome</keyword>
<feature type="transmembrane region" description="Helical" evidence="6">
    <location>
        <begin position="181"/>
        <end position="203"/>
    </location>
</feature>
<evidence type="ECO:0000313" key="7">
    <source>
        <dbReference type="EMBL" id="SEO75709.1"/>
    </source>
</evidence>
<gene>
    <name evidence="7" type="ORF">SAMN04488052_102643</name>
</gene>
<dbReference type="PANTHER" id="PTHR30213:SF1">
    <property type="entry name" value="INNER MEMBRANE PROTEIN YHJD"/>
    <property type="match status" value="1"/>
</dbReference>
<keyword evidence="2" id="KW-1003">Cell membrane</keyword>
<evidence type="ECO:0000256" key="3">
    <source>
        <dbReference type="ARBA" id="ARBA00022692"/>
    </source>
</evidence>
<dbReference type="Pfam" id="PF03631">
    <property type="entry name" value="Virul_fac_BrkB"/>
    <property type="match status" value="1"/>
</dbReference>
<dbReference type="AlphaFoldDB" id="A0A1H8S9I8"/>
<dbReference type="OrthoDB" id="9797028at2"/>
<feature type="transmembrane region" description="Helical" evidence="6">
    <location>
        <begin position="215"/>
        <end position="234"/>
    </location>
</feature>
<dbReference type="PANTHER" id="PTHR30213">
    <property type="entry name" value="INNER MEMBRANE PROTEIN YHJD"/>
    <property type="match status" value="1"/>
</dbReference>
<reference evidence="7 8" key="1">
    <citation type="submission" date="2016-10" db="EMBL/GenBank/DDBJ databases">
        <authorList>
            <person name="de Groot N.N."/>
        </authorList>
    </citation>
    <scope>NUCLEOTIDE SEQUENCE [LARGE SCALE GENOMIC DNA]</scope>
    <source>
        <strain evidence="7 8">CGMCC 1.6291</strain>
    </source>
</reference>
<accession>A0A1H8S9I8</accession>
<dbReference type="STRING" id="406100.SAMN04488052_102643"/>
<name>A0A1H8S9I8_9GAMM</name>
<evidence type="ECO:0000313" key="8">
    <source>
        <dbReference type="Proteomes" id="UP000199657"/>
    </source>
</evidence>
<dbReference type="EMBL" id="FOEG01000002">
    <property type="protein sequence ID" value="SEO75709.1"/>
    <property type="molecule type" value="Genomic_DNA"/>
</dbReference>
<feature type="transmembrane region" description="Helical" evidence="6">
    <location>
        <begin position="26"/>
        <end position="55"/>
    </location>
</feature>
<evidence type="ECO:0000256" key="2">
    <source>
        <dbReference type="ARBA" id="ARBA00022475"/>
    </source>
</evidence>
<proteinExistence type="predicted"/>
<organism evidence="7 8">
    <name type="scientific">Aquisalimonas asiatica</name>
    <dbReference type="NCBI Taxonomy" id="406100"/>
    <lineage>
        <taxon>Bacteria</taxon>
        <taxon>Pseudomonadati</taxon>
        <taxon>Pseudomonadota</taxon>
        <taxon>Gammaproteobacteria</taxon>
        <taxon>Chromatiales</taxon>
        <taxon>Ectothiorhodospiraceae</taxon>
        <taxon>Aquisalimonas</taxon>
    </lineage>
</organism>
<feature type="transmembrane region" description="Helical" evidence="6">
    <location>
        <begin position="254"/>
        <end position="274"/>
    </location>
</feature>
<dbReference type="Proteomes" id="UP000199657">
    <property type="component" value="Unassembled WGS sequence"/>
</dbReference>
<sequence>MPLAAGRFWFTVLKDTVRLWLERNAFAYAGALAFYTLFSLAPVMIIAIAIIGLVLGQDAAQGQIVGQLEEAIGTDAAEAVEQAVAASRLEQAGWLPTVIGLAAMLVGATTVFAQMQLSLNAIWGVIARPTRSGLLILAKNRLLSLAVVLAIGFVMLVSLLVTVVLRALIRFAEEWLPVHAGVVGVTEFVLSMALITLLFAMIFRILPDVVLSWRDVLPGAVVTAGLFVVGRYVIATYLTLAAPASPYGAAGSLVLLLLWVYYSSLILLFGAAFTKTLLLQRGGRVVPRNLAVCVRSELVEEPTPTATRDGRQ</sequence>
<evidence type="ECO:0000256" key="5">
    <source>
        <dbReference type="ARBA" id="ARBA00023136"/>
    </source>
</evidence>
<comment type="subcellular location">
    <subcellularLocation>
        <location evidence="1">Cell membrane</location>
        <topology evidence="1">Multi-pass membrane protein</topology>
    </subcellularLocation>
</comment>
<feature type="transmembrane region" description="Helical" evidence="6">
    <location>
        <begin position="142"/>
        <end position="169"/>
    </location>
</feature>
<dbReference type="NCBIfam" id="TIGR00765">
    <property type="entry name" value="yihY_not_rbn"/>
    <property type="match status" value="1"/>
</dbReference>
<dbReference type="GO" id="GO:0005886">
    <property type="term" value="C:plasma membrane"/>
    <property type="evidence" value="ECO:0007669"/>
    <property type="project" value="UniProtKB-SubCell"/>
</dbReference>
<evidence type="ECO:0000256" key="6">
    <source>
        <dbReference type="SAM" id="Phobius"/>
    </source>
</evidence>